<dbReference type="EMBL" id="JAHHHN010000003">
    <property type="protein sequence ID" value="MBW4560734.1"/>
    <property type="molecule type" value="Genomic_DNA"/>
</dbReference>
<organism evidence="2 3">
    <name type="scientific">Mojavia pulchra JT2-VF2</name>
    <dbReference type="NCBI Taxonomy" id="287848"/>
    <lineage>
        <taxon>Bacteria</taxon>
        <taxon>Bacillati</taxon>
        <taxon>Cyanobacteriota</taxon>
        <taxon>Cyanophyceae</taxon>
        <taxon>Nostocales</taxon>
        <taxon>Nostocaceae</taxon>
    </lineage>
</organism>
<sequence length="339" mass="37521">MSKTWLIYALGGGWGHLNRALSLGRIAATQRKVKIITNSPYAQHIDDEGCLVQRIPHNAGFSEACLRVRELLSCTCYDRLIIDTFPRGLGGELADVLPNLHHIPRILIHRDINPRYVAAKKLESFVIENFDKVIVPGEGKDLPFCALPNVQHTAPWLIRNSWELPDRITTRSHILKVDKSIKTILVCASGQTSELALFGQLALQLHQNFPECAVRILAATCPTECPEGLCVSHHPGIECVAAADVVIGGAGYNTVYECAAVGVPLVALALERLYDRQKKRACKVEWVGDIEDAISDNQLLRIYTTVKTLLEQVEPETKLSVPSYINGAIEAVHQIEQTR</sequence>
<proteinExistence type="predicted"/>
<gene>
    <name evidence="2" type="ORF">KME32_06155</name>
</gene>
<feature type="domain" description="Glycosyl transferase family 28 C-terminal" evidence="1">
    <location>
        <begin position="239"/>
        <end position="289"/>
    </location>
</feature>
<dbReference type="SUPFAM" id="SSF53756">
    <property type="entry name" value="UDP-Glycosyltransferase/glycogen phosphorylase"/>
    <property type="match status" value="1"/>
</dbReference>
<reference evidence="2" key="1">
    <citation type="submission" date="2021-05" db="EMBL/GenBank/DDBJ databases">
        <authorList>
            <person name="Pietrasiak N."/>
            <person name="Ward R."/>
            <person name="Stajich J.E."/>
            <person name="Kurbessoian T."/>
        </authorList>
    </citation>
    <scope>NUCLEOTIDE SEQUENCE</scope>
    <source>
        <strain evidence="2">JT2-VF2</strain>
    </source>
</reference>
<dbReference type="Proteomes" id="UP000715781">
    <property type="component" value="Unassembled WGS sequence"/>
</dbReference>
<reference evidence="2" key="2">
    <citation type="journal article" date="2022" name="Microbiol. Resour. Announc.">
        <title>Metagenome Sequencing to Explore Phylogenomics of Terrestrial Cyanobacteria.</title>
        <authorList>
            <person name="Ward R.D."/>
            <person name="Stajich J.E."/>
            <person name="Johansen J.R."/>
            <person name="Huntemann M."/>
            <person name="Clum A."/>
            <person name="Foster B."/>
            <person name="Foster B."/>
            <person name="Roux S."/>
            <person name="Palaniappan K."/>
            <person name="Varghese N."/>
            <person name="Mukherjee S."/>
            <person name="Reddy T.B.K."/>
            <person name="Daum C."/>
            <person name="Copeland A."/>
            <person name="Chen I.A."/>
            <person name="Ivanova N.N."/>
            <person name="Kyrpides N.C."/>
            <person name="Shapiro N."/>
            <person name="Eloe-Fadrosh E.A."/>
            <person name="Pietrasiak N."/>
        </authorList>
    </citation>
    <scope>NUCLEOTIDE SEQUENCE</scope>
    <source>
        <strain evidence="2">JT2-VF2</strain>
    </source>
</reference>
<keyword evidence="2" id="KW-0808">Transferase</keyword>
<protein>
    <submittedName>
        <fullName evidence="2">UDP-N-acetylglucosamine--LPS N-acetylglucosamine transferase</fullName>
    </submittedName>
</protein>
<evidence type="ECO:0000313" key="2">
    <source>
        <dbReference type="EMBL" id="MBW4560734.1"/>
    </source>
</evidence>
<dbReference type="Pfam" id="PF04101">
    <property type="entry name" value="Glyco_tran_28_C"/>
    <property type="match status" value="1"/>
</dbReference>
<dbReference type="GO" id="GO:0016758">
    <property type="term" value="F:hexosyltransferase activity"/>
    <property type="evidence" value="ECO:0007669"/>
    <property type="project" value="InterPro"/>
</dbReference>
<evidence type="ECO:0000313" key="3">
    <source>
        <dbReference type="Proteomes" id="UP000715781"/>
    </source>
</evidence>
<name>A0A951UEU2_9NOST</name>
<accession>A0A951UEU2</accession>
<dbReference type="Gene3D" id="3.40.50.2000">
    <property type="entry name" value="Glycogen Phosphorylase B"/>
    <property type="match status" value="1"/>
</dbReference>
<dbReference type="InterPro" id="IPR007235">
    <property type="entry name" value="Glyco_trans_28_C"/>
</dbReference>
<comment type="caution">
    <text evidence="2">The sequence shown here is derived from an EMBL/GenBank/DDBJ whole genome shotgun (WGS) entry which is preliminary data.</text>
</comment>
<evidence type="ECO:0000259" key="1">
    <source>
        <dbReference type="Pfam" id="PF04101"/>
    </source>
</evidence>
<dbReference type="AlphaFoldDB" id="A0A951UEU2"/>